<feature type="transmembrane region" description="Helical" evidence="6">
    <location>
        <begin position="280"/>
        <end position="298"/>
    </location>
</feature>
<evidence type="ECO:0000256" key="1">
    <source>
        <dbReference type="ARBA" id="ARBA00004651"/>
    </source>
</evidence>
<organism evidence="9 10">
    <name type="scientific">Seminavis robusta</name>
    <dbReference type="NCBI Taxonomy" id="568900"/>
    <lineage>
        <taxon>Eukaryota</taxon>
        <taxon>Sar</taxon>
        <taxon>Stramenopiles</taxon>
        <taxon>Ochrophyta</taxon>
        <taxon>Bacillariophyta</taxon>
        <taxon>Bacillariophyceae</taxon>
        <taxon>Bacillariophycidae</taxon>
        <taxon>Naviculales</taxon>
        <taxon>Naviculaceae</taxon>
        <taxon>Seminavis</taxon>
    </lineage>
</organism>
<comment type="subcellular location">
    <subcellularLocation>
        <location evidence="1">Cell membrane</location>
        <topology evidence="1">Multi-pass membrane protein</topology>
    </subcellularLocation>
</comment>
<dbReference type="InterPro" id="IPR051258">
    <property type="entry name" value="Diverse_Substrate_Transporter"/>
</dbReference>
<dbReference type="OrthoDB" id="46754at2759"/>
<keyword evidence="5 6" id="KW-0472">Membrane</keyword>
<protein>
    <submittedName>
        <fullName evidence="9">EamA-like transporter family</fullName>
    </submittedName>
</protein>
<evidence type="ECO:0000256" key="3">
    <source>
        <dbReference type="ARBA" id="ARBA00022692"/>
    </source>
</evidence>
<dbReference type="EMBL" id="CAICTM010000824">
    <property type="protein sequence ID" value="CAB9517036.1"/>
    <property type="molecule type" value="Genomic_DNA"/>
</dbReference>
<dbReference type="Pfam" id="PF00892">
    <property type="entry name" value="EamA"/>
    <property type="match status" value="2"/>
</dbReference>
<feature type="transmembrane region" description="Helical" evidence="6">
    <location>
        <begin position="251"/>
        <end position="268"/>
    </location>
</feature>
<evidence type="ECO:0000313" key="9">
    <source>
        <dbReference type="EMBL" id="CAB9517036.1"/>
    </source>
</evidence>
<name>A0A9N8ED41_9STRA</name>
<dbReference type="PANTHER" id="PTHR42920:SF5">
    <property type="entry name" value="EAMA DOMAIN-CONTAINING PROTEIN"/>
    <property type="match status" value="1"/>
</dbReference>
<keyword evidence="7" id="KW-0732">Signal</keyword>
<dbReference type="PANTHER" id="PTHR42920">
    <property type="entry name" value="OS03G0707200 PROTEIN-RELATED"/>
    <property type="match status" value="1"/>
</dbReference>
<accession>A0A9N8ED41</accession>
<feature type="chain" id="PRO_5040405135" evidence="7">
    <location>
        <begin position="27"/>
        <end position="508"/>
    </location>
</feature>
<dbReference type="InterPro" id="IPR037185">
    <property type="entry name" value="EmrE-like"/>
</dbReference>
<proteinExistence type="predicted"/>
<feature type="transmembrane region" description="Helical" evidence="6">
    <location>
        <begin position="434"/>
        <end position="452"/>
    </location>
</feature>
<evidence type="ECO:0000313" key="10">
    <source>
        <dbReference type="Proteomes" id="UP001153069"/>
    </source>
</evidence>
<comment type="caution">
    <text evidence="9">The sequence shown here is derived from an EMBL/GenBank/DDBJ whole genome shotgun (WGS) entry which is preliminary data.</text>
</comment>
<evidence type="ECO:0000259" key="8">
    <source>
        <dbReference type="Pfam" id="PF00892"/>
    </source>
</evidence>
<feature type="transmembrane region" description="Helical" evidence="6">
    <location>
        <begin position="376"/>
        <end position="397"/>
    </location>
</feature>
<dbReference type="GO" id="GO:0005886">
    <property type="term" value="C:plasma membrane"/>
    <property type="evidence" value="ECO:0007669"/>
    <property type="project" value="UniProtKB-SubCell"/>
</dbReference>
<sequence length="508" mass="52835">MGRYNCTTLIALVVAPLLLLNECAFAFGPAASSRPRTQRPLSISVIAGSGGFVRKPAASSRPRTQRPLSLSVFAGSGGFGEPSESLAPRDTSLSSTVEADDYLVVTAAHSRQNTGYRLFSDDDSSESFAKFDLSESIVGNGMSLEKPSLNFARFLVLAASAVYGTNFAVVKVIDEQIPFAVSAVLRFGLAAAVVTAMVLQGEGKQNLKASVTEIEERLPATLAGMEIGGWYCMGYLAQAIGLQTADASKSAFFNALAVIVVPLLDSFLGGKRMGAKGLSSVALAILGVGILQLGPSFLTGTPMSFSQGDAFCLAQAAMFGVGYWRLEQISSQYPTQAGRITVGQLVGVAMGATIFCGVTEDIPATLQQMPDWMSDGLLVGGLAWTALVSTALALYLETIALKTVSAAELTVLMTSVSLFGSAFAYVTMGETMTPIGMVGGLFILGGCIFSSVGGSEAAVEEINQDGLLDYASTSLPPSSIDEEGTSSGQVEVPTRFAFANATAGGLYQ</sequence>
<feature type="signal peptide" evidence="7">
    <location>
        <begin position="1"/>
        <end position="26"/>
    </location>
</feature>
<dbReference type="Proteomes" id="UP001153069">
    <property type="component" value="Unassembled WGS sequence"/>
</dbReference>
<dbReference type="AlphaFoldDB" id="A0A9N8ED41"/>
<reference evidence="9" key="1">
    <citation type="submission" date="2020-06" db="EMBL/GenBank/DDBJ databases">
        <authorList>
            <consortium name="Plant Systems Biology data submission"/>
        </authorList>
    </citation>
    <scope>NUCLEOTIDE SEQUENCE</scope>
    <source>
        <strain evidence="9">D6</strain>
    </source>
</reference>
<evidence type="ECO:0000256" key="7">
    <source>
        <dbReference type="SAM" id="SignalP"/>
    </source>
</evidence>
<evidence type="ECO:0000256" key="5">
    <source>
        <dbReference type="ARBA" id="ARBA00023136"/>
    </source>
</evidence>
<keyword evidence="2" id="KW-1003">Cell membrane</keyword>
<gene>
    <name evidence="9" type="ORF">SEMRO_825_G207690.1</name>
</gene>
<dbReference type="SUPFAM" id="SSF103481">
    <property type="entry name" value="Multidrug resistance efflux transporter EmrE"/>
    <property type="match status" value="2"/>
</dbReference>
<feature type="transmembrane region" description="Helical" evidence="6">
    <location>
        <begin position="151"/>
        <end position="170"/>
    </location>
</feature>
<feature type="transmembrane region" description="Helical" evidence="6">
    <location>
        <begin position="409"/>
        <end position="428"/>
    </location>
</feature>
<feature type="domain" description="EamA" evidence="8">
    <location>
        <begin position="316"/>
        <end position="451"/>
    </location>
</feature>
<keyword evidence="4 6" id="KW-1133">Transmembrane helix</keyword>
<feature type="domain" description="EamA" evidence="8">
    <location>
        <begin position="154"/>
        <end position="290"/>
    </location>
</feature>
<evidence type="ECO:0000256" key="4">
    <source>
        <dbReference type="ARBA" id="ARBA00022989"/>
    </source>
</evidence>
<evidence type="ECO:0000256" key="2">
    <source>
        <dbReference type="ARBA" id="ARBA00022475"/>
    </source>
</evidence>
<keyword evidence="3 6" id="KW-0812">Transmembrane</keyword>
<keyword evidence="10" id="KW-1185">Reference proteome</keyword>
<evidence type="ECO:0000256" key="6">
    <source>
        <dbReference type="SAM" id="Phobius"/>
    </source>
</evidence>
<dbReference type="InterPro" id="IPR000620">
    <property type="entry name" value="EamA_dom"/>
</dbReference>
<feature type="transmembrane region" description="Helical" evidence="6">
    <location>
        <begin position="177"/>
        <end position="199"/>
    </location>
</feature>